<evidence type="ECO:0000256" key="4">
    <source>
        <dbReference type="ARBA" id="ARBA00022475"/>
    </source>
</evidence>
<evidence type="ECO:0000256" key="6">
    <source>
        <dbReference type="ARBA" id="ARBA00022692"/>
    </source>
</evidence>
<keyword evidence="8 12" id="KW-0249">Electron transport</keyword>
<feature type="transmembrane region" description="Helical" evidence="12">
    <location>
        <begin position="234"/>
        <end position="253"/>
    </location>
</feature>
<evidence type="ECO:0000256" key="13">
    <source>
        <dbReference type="SAM" id="MobiDB-lite"/>
    </source>
</evidence>
<evidence type="ECO:0000256" key="2">
    <source>
        <dbReference type="ARBA" id="ARBA00009819"/>
    </source>
</evidence>
<keyword evidence="5 12" id="KW-0349">Heme</keyword>
<organism evidence="14 15">
    <name type="scientific">Streptomyces polygonati</name>
    <dbReference type="NCBI Taxonomy" id="1617087"/>
    <lineage>
        <taxon>Bacteria</taxon>
        <taxon>Bacillati</taxon>
        <taxon>Actinomycetota</taxon>
        <taxon>Actinomycetes</taxon>
        <taxon>Kitasatosporales</taxon>
        <taxon>Streptomycetaceae</taxon>
        <taxon>Streptomyces</taxon>
    </lineage>
</organism>
<sequence length="493" mass="53234">MLSTRAAQEALVQVVASAGDPSQLLPAREQMAFTLGFHIIIVPFGVALTTLMMIANYRGLRHADGQALLLALRWSKAAAVLFAVGAVTGTVLSFELGLLWPGLMGKYGAAFGFPFAIEGLFFFLEAIFVSIYIYGWKRLSPWAHFWTGIPVVVSGLGGTASVVAANSWMNEPGGIVLRGGRVVDVHPDQVFFNGAFWFETIHMFIAAYIVAGFTVCGVYAVGLLKGRRNHYHRLGFLIGFLVAAVAVPVQFYVGDVVARQVFNNEPRKFAAIELVPTTSTHVPETILGVLHDGRPRYGVSLPDVASLLAGFSPSTRIQGLNEIPPAVRPDDSTVSVVHLAFDVMVGTASAMLAFVLWFAWLWWRRREVPANRWFLRCAAVSGLVSVVSLESGWVVTEVGRQPWTVVRLLLTRDAVTTVGNVWPLFAVVLAIYIAVAVAAMLVLRTLTRQWQSEGDDVAQVPYGPERPLVDAGNGNGGRDGGGNGNGRSGGDRG</sequence>
<feature type="transmembrane region" description="Helical" evidence="12">
    <location>
        <begin position="145"/>
        <end position="169"/>
    </location>
</feature>
<comment type="subcellular location">
    <subcellularLocation>
        <location evidence="1">Cell membrane</location>
        <topology evidence="1">Multi-pass membrane protein</topology>
    </subcellularLocation>
</comment>
<dbReference type="InterPro" id="IPR002585">
    <property type="entry name" value="Cyt-d_ubiquinol_oxidase_su_1"/>
</dbReference>
<comment type="caution">
    <text evidence="14">The sequence shown here is derived from an EMBL/GenBank/DDBJ whole genome shotgun (WGS) entry which is preliminary data.</text>
</comment>
<keyword evidence="4 12" id="KW-1003">Cell membrane</keyword>
<evidence type="ECO:0000256" key="12">
    <source>
        <dbReference type="PIRNR" id="PIRNR006446"/>
    </source>
</evidence>
<accession>A0ABV8HJE8</accession>
<feature type="transmembrane region" description="Helical" evidence="12">
    <location>
        <begin position="373"/>
        <end position="395"/>
    </location>
</feature>
<evidence type="ECO:0000313" key="15">
    <source>
        <dbReference type="Proteomes" id="UP001595765"/>
    </source>
</evidence>
<evidence type="ECO:0000256" key="3">
    <source>
        <dbReference type="ARBA" id="ARBA00022448"/>
    </source>
</evidence>
<keyword evidence="3 12" id="KW-0813">Transport</keyword>
<dbReference type="PANTHER" id="PTHR30365">
    <property type="entry name" value="CYTOCHROME D UBIQUINOL OXIDASE"/>
    <property type="match status" value="1"/>
</dbReference>
<dbReference type="RefSeq" id="WP_386428672.1">
    <property type="nucleotide sequence ID" value="NZ_JBHSBB010000009.1"/>
</dbReference>
<evidence type="ECO:0000256" key="7">
    <source>
        <dbReference type="ARBA" id="ARBA00022723"/>
    </source>
</evidence>
<dbReference type="EMBL" id="JBHSBB010000009">
    <property type="protein sequence ID" value="MFC4032045.1"/>
    <property type="molecule type" value="Genomic_DNA"/>
</dbReference>
<feature type="region of interest" description="Disordered" evidence="13">
    <location>
        <begin position="457"/>
        <end position="493"/>
    </location>
</feature>
<keyword evidence="15" id="KW-1185">Reference proteome</keyword>
<feature type="transmembrane region" description="Helical" evidence="12">
    <location>
        <begin position="421"/>
        <end position="443"/>
    </location>
</feature>
<gene>
    <name evidence="14" type="ORF">ACFO3J_11180</name>
</gene>
<dbReference type="PIRSF" id="PIRSF006446">
    <property type="entry name" value="Cyt_quinol_oxidase_1"/>
    <property type="match status" value="1"/>
</dbReference>
<evidence type="ECO:0000256" key="8">
    <source>
        <dbReference type="ARBA" id="ARBA00022982"/>
    </source>
</evidence>
<keyword evidence="9 12" id="KW-1133">Transmembrane helix</keyword>
<evidence type="ECO:0000256" key="1">
    <source>
        <dbReference type="ARBA" id="ARBA00004651"/>
    </source>
</evidence>
<feature type="transmembrane region" description="Helical" evidence="12">
    <location>
        <begin position="112"/>
        <end position="133"/>
    </location>
</feature>
<evidence type="ECO:0000256" key="9">
    <source>
        <dbReference type="ARBA" id="ARBA00022989"/>
    </source>
</evidence>
<evidence type="ECO:0000256" key="11">
    <source>
        <dbReference type="ARBA" id="ARBA00023136"/>
    </source>
</evidence>
<name>A0ABV8HJE8_9ACTN</name>
<dbReference type="Pfam" id="PF01654">
    <property type="entry name" value="Cyt_bd_oxida_I"/>
    <property type="match status" value="1"/>
</dbReference>
<feature type="compositionally biased region" description="Gly residues" evidence="13">
    <location>
        <begin position="473"/>
        <end position="493"/>
    </location>
</feature>
<keyword evidence="10 12" id="KW-0408">Iron</keyword>
<feature type="transmembrane region" description="Helical" evidence="12">
    <location>
        <begin position="339"/>
        <end position="361"/>
    </location>
</feature>
<keyword evidence="11 12" id="KW-0472">Membrane</keyword>
<evidence type="ECO:0000313" key="14">
    <source>
        <dbReference type="EMBL" id="MFC4032045.1"/>
    </source>
</evidence>
<feature type="transmembrane region" description="Helical" evidence="12">
    <location>
        <begin position="201"/>
        <end position="222"/>
    </location>
</feature>
<dbReference type="Proteomes" id="UP001595765">
    <property type="component" value="Unassembled WGS sequence"/>
</dbReference>
<evidence type="ECO:0000256" key="5">
    <source>
        <dbReference type="ARBA" id="ARBA00022617"/>
    </source>
</evidence>
<dbReference type="PANTHER" id="PTHR30365:SF14">
    <property type="entry name" value="CYTOCHROME BD MENAQUINOL OXIDASE SUBUNIT I-RELATED"/>
    <property type="match status" value="1"/>
</dbReference>
<keyword evidence="7 12" id="KW-0479">Metal-binding</keyword>
<feature type="transmembrane region" description="Helical" evidence="12">
    <location>
        <begin position="78"/>
        <end position="100"/>
    </location>
</feature>
<reference evidence="15" key="1">
    <citation type="journal article" date="2019" name="Int. J. Syst. Evol. Microbiol.">
        <title>The Global Catalogue of Microorganisms (GCM) 10K type strain sequencing project: providing services to taxonomists for standard genome sequencing and annotation.</title>
        <authorList>
            <consortium name="The Broad Institute Genomics Platform"/>
            <consortium name="The Broad Institute Genome Sequencing Center for Infectious Disease"/>
            <person name="Wu L."/>
            <person name="Ma J."/>
        </authorList>
    </citation>
    <scope>NUCLEOTIDE SEQUENCE [LARGE SCALE GENOMIC DNA]</scope>
    <source>
        <strain evidence="15">CGMCC 4.7237</strain>
    </source>
</reference>
<evidence type="ECO:0000256" key="10">
    <source>
        <dbReference type="ARBA" id="ARBA00023004"/>
    </source>
</evidence>
<protein>
    <submittedName>
        <fullName evidence="14">Cytochrome ubiquinol oxidase subunit I</fullName>
    </submittedName>
</protein>
<comment type="similarity">
    <text evidence="2 12">Belongs to the cytochrome ubiquinol oxidase subunit 1 family.</text>
</comment>
<proteinExistence type="inferred from homology"/>
<keyword evidence="6 12" id="KW-0812">Transmembrane</keyword>
<feature type="transmembrane region" description="Helical" evidence="12">
    <location>
        <begin position="35"/>
        <end position="57"/>
    </location>
</feature>